<feature type="region of interest" description="Disordered" evidence="1">
    <location>
        <begin position="278"/>
        <end position="297"/>
    </location>
</feature>
<evidence type="ECO:0000259" key="3">
    <source>
        <dbReference type="PROSITE" id="PS51782"/>
    </source>
</evidence>
<organism evidence="4">
    <name type="scientific">Roseihalotalea indica</name>
    <dbReference type="NCBI Taxonomy" id="2867963"/>
    <lineage>
        <taxon>Bacteria</taxon>
        <taxon>Pseudomonadati</taxon>
        <taxon>Bacteroidota</taxon>
        <taxon>Cytophagia</taxon>
        <taxon>Cytophagales</taxon>
        <taxon>Catalimonadaceae</taxon>
        <taxon>Roseihalotalea</taxon>
    </lineage>
</organism>
<feature type="domain" description="LysM" evidence="3">
    <location>
        <begin position="570"/>
        <end position="613"/>
    </location>
</feature>
<feature type="region of interest" description="Disordered" evidence="1">
    <location>
        <begin position="478"/>
        <end position="497"/>
    </location>
</feature>
<evidence type="ECO:0000256" key="1">
    <source>
        <dbReference type="SAM" id="MobiDB-lite"/>
    </source>
</evidence>
<gene>
    <name evidence="4" type="ORF">K4G66_12065</name>
</gene>
<protein>
    <submittedName>
        <fullName evidence="4">LysM peptidoglycan-binding domain-containing protein</fullName>
    </submittedName>
</protein>
<dbReference type="Gene3D" id="3.10.350.10">
    <property type="entry name" value="LysM domain"/>
    <property type="match status" value="2"/>
</dbReference>
<name>A0AA49GR52_9BACT</name>
<dbReference type="Pfam" id="PF01464">
    <property type="entry name" value="SLT"/>
    <property type="match status" value="1"/>
</dbReference>
<dbReference type="InterPro" id="IPR008258">
    <property type="entry name" value="Transglycosylase_SLT_dom_1"/>
</dbReference>
<proteinExistence type="predicted"/>
<dbReference type="SUPFAM" id="SSF54106">
    <property type="entry name" value="LysM domain"/>
    <property type="match status" value="3"/>
</dbReference>
<keyword evidence="2" id="KW-0732">Signal</keyword>
<evidence type="ECO:0000313" key="4">
    <source>
        <dbReference type="EMBL" id="WKN39427.1"/>
    </source>
</evidence>
<dbReference type="EMBL" id="CP120682">
    <property type="protein sequence ID" value="WKN39427.1"/>
    <property type="molecule type" value="Genomic_DNA"/>
</dbReference>
<feature type="signal peptide" evidence="2">
    <location>
        <begin position="1"/>
        <end position="20"/>
    </location>
</feature>
<evidence type="ECO:0000256" key="2">
    <source>
        <dbReference type="SAM" id="SignalP"/>
    </source>
</evidence>
<reference evidence="4" key="1">
    <citation type="journal article" date="2023" name="Comput. Struct. Biotechnol. J.">
        <title>Discovery of a novel marine Bacteroidetes with a rich repertoire of carbohydrate-active enzymes.</title>
        <authorList>
            <person name="Chen B."/>
            <person name="Liu G."/>
            <person name="Chen Q."/>
            <person name="Wang H."/>
            <person name="Liu L."/>
            <person name="Tang K."/>
        </authorList>
    </citation>
    <scope>NUCLEOTIDE SEQUENCE</scope>
    <source>
        <strain evidence="4">TK19036</strain>
    </source>
</reference>
<dbReference type="SUPFAM" id="SSF53955">
    <property type="entry name" value="Lysozyme-like"/>
    <property type="match status" value="1"/>
</dbReference>
<reference evidence="4" key="2">
    <citation type="journal article" date="2024" name="Antonie Van Leeuwenhoek">
        <title>Roseihalotalea indica gen. nov., sp. nov., a halophilic Bacteroidetes from mesopelagic Southwest Indian Ocean with higher carbohydrate metabolic potential.</title>
        <authorList>
            <person name="Chen B."/>
            <person name="Zhang M."/>
            <person name="Lin D."/>
            <person name="Ye J."/>
            <person name="Tang K."/>
        </authorList>
    </citation>
    <scope>NUCLEOTIDE SEQUENCE</scope>
    <source>
        <strain evidence="4">TK19036</strain>
    </source>
</reference>
<sequence length="618" mass="69803">MKKLTILCCISVLIFSESWAQSPKVPGTLFFADLRLELTTDAQKKIQTDVDALTRYEKYFNAKVERIDAYFPLIEKVLQEENVPEDIKYLVIQESALVGDAVSSSNAVGYWQFKEASGREVGLAINGDVDERMNIITATRGAARYFKNNNSFFDNWLHALMAYYEGPGGALKKADKRFNGKKTMRLDGRTHWYILKYLAHKIAFEDAVGRNPNPPVQLFVYTEGGGQTLRDVAQKFKVTEDDLQPYNTWLKQRRIPTDKTYPVIVPDFSGSMREPLIAQNEQQPSRSEAKAPNPSASASILEGEELHSEAFPAINTRVWWGKKQLVVNGIPGVIAQEGEDVKKLAQRIGVPPSQIVKFNDLTHRQASITPGQPYYIKNKHNRAPAHFHIAETGETWWDVSQRFGIKLKKLLRNNRLREEKPLEAGHVLWLRHIRPKTVPVEYRKPTNAPMQPVLAEQEDANNLDAPASDMEAAVTLPPTNNSSEQAWRNSPSTEGDNVEKVASETVVTEDAATSHTVLPKETLYSIARQYNLTAAELAGYNRMSVYETLSVGQELRLPPDAEGAASITDEYHEVKAGETMYQIAQQYRISMRELMEWNQKENFNLNVGEQLRIAPPMP</sequence>
<dbReference type="CDD" id="cd16894">
    <property type="entry name" value="MltD-like"/>
    <property type="match status" value="1"/>
</dbReference>
<dbReference type="PANTHER" id="PTHR33734">
    <property type="entry name" value="LYSM DOMAIN-CONTAINING GPI-ANCHORED PROTEIN 2"/>
    <property type="match status" value="1"/>
</dbReference>
<accession>A0AA49GR52</accession>
<dbReference type="InterPro" id="IPR036779">
    <property type="entry name" value="LysM_dom_sf"/>
</dbReference>
<dbReference type="AlphaFoldDB" id="A0AA49GR52"/>
<dbReference type="InterPro" id="IPR018392">
    <property type="entry name" value="LysM"/>
</dbReference>
<dbReference type="PANTHER" id="PTHR33734:SF22">
    <property type="entry name" value="MEMBRANE-BOUND LYTIC MUREIN TRANSGLYCOSYLASE D"/>
    <property type="match status" value="1"/>
</dbReference>
<dbReference type="SMART" id="SM00257">
    <property type="entry name" value="LysM"/>
    <property type="match status" value="4"/>
</dbReference>
<feature type="compositionally biased region" description="Polar residues" evidence="1">
    <location>
        <begin position="478"/>
        <end position="495"/>
    </location>
</feature>
<dbReference type="Pfam" id="PF01476">
    <property type="entry name" value="LysM"/>
    <property type="match status" value="4"/>
</dbReference>
<feature type="chain" id="PRO_5041242537" evidence="2">
    <location>
        <begin position="21"/>
        <end position="618"/>
    </location>
</feature>
<dbReference type="InterPro" id="IPR023346">
    <property type="entry name" value="Lysozyme-like_dom_sf"/>
</dbReference>
<feature type="domain" description="LysM" evidence="3">
    <location>
        <begin position="513"/>
        <end position="557"/>
    </location>
</feature>
<dbReference type="PROSITE" id="PS51782">
    <property type="entry name" value="LYSM"/>
    <property type="match status" value="3"/>
</dbReference>
<dbReference type="Gene3D" id="1.10.530.10">
    <property type="match status" value="1"/>
</dbReference>
<dbReference type="GO" id="GO:0008932">
    <property type="term" value="F:lytic endotransglycosylase activity"/>
    <property type="evidence" value="ECO:0007669"/>
    <property type="project" value="TreeGrafter"/>
</dbReference>
<feature type="domain" description="LysM" evidence="3">
    <location>
        <begin position="386"/>
        <end position="430"/>
    </location>
</feature>
<dbReference type="CDD" id="cd00118">
    <property type="entry name" value="LysM"/>
    <property type="match status" value="2"/>
</dbReference>